<evidence type="ECO:0000256" key="3">
    <source>
        <dbReference type="SAM" id="SignalP"/>
    </source>
</evidence>
<dbReference type="Proteomes" id="UP000537592">
    <property type="component" value="Unassembled WGS sequence"/>
</dbReference>
<dbReference type="InterPro" id="IPR029055">
    <property type="entry name" value="Ntn_hydrolases_N"/>
</dbReference>
<proteinExistence type="inferred from homology"/>
<feature type="chain" id="PRO_5030996936" evidence="3">
    <location>
        <begin position="37"/>
        <end position="383"/>
    </location>
</feature>
<evidence type="ECO:0000256" key="1">
    <source>
        <dbReference type="ARBA" id="ARBA00006625"/>
    </source>
</evidence>
<reference evidence="5 6" key="1">
    <citation type="submission" date="2020-08" db="EMBL/GenBank/DDBJ databases">
        <title>Genomic Encyclopedia of Type Strains, Phase IV (KMG-IV): sequencing the most valuable type-strain genomes for metagenomic binning, comparative biology and taxonomic classification.</title>
        <authorList>
            <person name="Goeker M."/>
        </authorList>
    </citation>
    <scope>NUCLEOTIDE SEQUENCE [LARGE SCALE GENOMIC DNA]</scope>
    <source>
        <strain evidence="5 6">DSM 28760</strain>
    </source>
</reference>
<evidence type="ECO:0000256" key="2">
    <source>
        <dbReference type="ARBA" id="ARBA00022801"/>
    </source>
</evidence>
<protein>
    <submittedName>
        <fullName evidence="5">Choloylglycine hydrolase</fullName>
        <ecNumber evidence="5">3.5.1.24</ecNumber>
    </submittedName>
</protein>
<dbReference type="AlphaFoldDB" id="A0A7W5Z2N7"/>
<organism evidence="5 6">
    <name type="scientific">Pseudochelatococcus contaminans</name>
    <dbReference type="NCBI Taxonomy" id="1538103"/>
    <lineage>
        <taxon>Bacteria</taxon>
        <taxon>Pseudomonadati</taxon>
        <taxon>Pseudomonadota</taxon>
        <taxon>Alphaproteobacteria</taxon>
        <taxon>Hyphomicrobiales</taxon>
        <taxon>Chelatococcaceae</taxon>
        <taxon>Pseudochelatococcus</taxon>
    </lineage>
</organism>
<keyword evidence="3" id="KW-0732">Signal</keyword>
<dbReference type="EMBL" id="JACICC010000001">
    <property type="protein sequence ID" value="MBB3808546.1"/>
    <property type="molecule type" value="Genomic_DNA"/>
</dbReference>
<sequence length="383" mass="41362">MPMLQLMHSISWRALRRKAGVSLLALSMLAPQAAQACTSFLLRTTDKGAVYGRTMEFGFELESRPLVIPRNYSFTSEGPDDKPMLSWKGKYAAVGLNAVNLTALIDGLNEKGLAGGVLYFPGFAEYADASKTDPAKSLAPWDFLTWALTNYATVEEVKAAVNDVSVVGVMQETLKDVPPFHYTLHDATGASIVIEPVDGKLKVYDNPLGVMTNSPSFDWHLINLGNYVKLSPGNVPPLKIGDVTIEPLGQGSGLLGIPGDPTPPSRFVRAIAYILSVQQQPSGPESVRLAEHILNNFDIPKGAVGKGDEIDYTQWSSIADLDNLTYYVKTYDNQILRAIDLKGFNLDGIELLTTTLTPEVTPTPIAPAAFAPSNQQQGAAPAK</sequence>
<keyword evidence="6" id="KW-1185">Reference proteome</keyword>
<dbReference type="InterPro" id="IPR029132">
    <property type="entry name" value="CBAH/NAAA_C"/>
</dbReference>
<dbReference type="PANTHER" id="PTHR35527:SF2">
    <property type="entry name" value="HYDROLASE"/>
    <property type="match status" value="1"/>
</dbReference>
<dbReference type="GO" id="GO:0045302">
    <property type="term" value="F:choloylglycine hydrolase activity"/>
    <property type="evidence" value="ECO:0007669"/>
    <property type="project" value="UniProtKB-EC"/>
</dbReference>
<dbReference type="InterPro" id="IPR052193">
    <property type="entry name" value="Peptidase_C59"/>
</dbReference>
<name>A0A7W5Z2N7_9HYPH</name>
<dbReference type="CDD" id="cd00542">
    <property type="entry name" value="Ntn_PVA"/>
    <property type="match status" value="1"/>
</dbReference>
<feature type="signal peptide" evidence="3">
    <location>
        <begin position="1"/>
        <end position="36"/>
    </location>
</feature>
<dbReference type="Pfam" id="PF02275">
    <property type="entry name" value="CBAH"/>
    <property type="match status" value="1"/>
</dbReference>
<evidence type="ECO:0000259" key="4">
    <source>
        <dbReference type="Pfam" id="PF02275"/>
    </source>
</evidence>
<dbReference type="EC" id="3.5.1.24" evidence="5"/>
<dbReference type="Gene3D" id="3.60.60.10">
    <property type="entry name" value="Penicillin V Acylase, Chain A"/>
    <property type="match status" value="1"/>
</dbReference>
<dbReference type="PANTHER" id="PTHR35527">
    <property type="entry name" value="CHOLOYLGLYCINE HYDROLASE"/>
    <property type="match status" value="1"/>
</dbReference>
<dbReference type="RefSeq" id="WP_183750528.1">
    <property type="nucleotide sequence ID" value="NZ_JACICC010000001.1"/>
</dbReference>
<comment type="caution">
    <text evidence="5">The sequence shown here is derived from an EMBL/GenBank/DDBJ whole genome shotgun (WGS) entry which is preliminary data.</text>
</comment>
<evidence type="ECO:0000313" key="6">
    <source>
        <dbReference type="Proteomes" id="UP000537592"/>
    </source>
</evidence>
<gene>
    <name evidence="5" type="ORF">FHS81_000600</name>
</gene>
<evidence type="ECO:0000313" key="5">
    <source>
        <dbReference type="EMBL" id="MBB3808546.1"/>
    </source>
</evidence>
<dbReference type="SUPFAM" id="SSF56235">
    <property type="entry name" value="N-terminal nucleophile aminohydrolases (Ntn hydrolases)"/>
    <property type="match status" value="1"/>
</dbReference>
<feature type="domain" description="Choloylglycine hydrolase/NAAA C-terminal" evidence="4">
    <location>
        <begin position="37"/>
        <end position="353"/>
    </location>
</feature>
<comment type="similarity">
    <text evidence="1">Belongs to the peptidase C59 family.</text>
</comment>
<accession>A0A7W5Z2N7</accession>
<keyword evidence="2 5" id="KW-0378">Hydrolase</keyword>